<protein>
    <submittedName>
        <fullName evidence="2">Uncharacterized protein</fullName>
    </submittedName>
</protein>
<dbReference type="EMBL" id="AICQ01000012">
    <property type="protein sequence ID" value="EID21514.1"/>
    <property type="molecule type" value="Genomic_DNA"/>
</dbReference>
<feature type="transmembrane region" description="Helical" evidence="1">
    <location>
        <begin position="6"/>
        <end position="24"/>
    </location>
</feature>
<accession>A0AAD2Y4I1</accession>
<comment type="caution">
    <text evidence="2">The sequence shown here is derived from an EMBL/GenBank/DDBJ whole genome shotgun (WGS) entry which is preliminary data.</text>
</comment>
<keyword evidence="1" id="KW-1133">Transmembrane helix</keyword>
<evidence type="ECO:0000313" key="3">
    <source>
        <dbReference type="Proteomes" id="UP000005070"/>
    </source>
</evidence>
<gene>
    <name evidence="2" type="ORF">HMPREF1044_1857</name>
</gene>
<evidence type="ECO:0000313" key="2">
    <source>
        <dbReference type="EMBL" id="EID21514.1"/>
    </source>
</evidence>
<proteinExistence type="predicted"/>
<dbReference type="AlphaFoldDB" id="A0AAD2Y4I1"/>
<feature type="transmembrane region" description="Helical" evidence="1">
    <location>
        <begin position="59"/>
        <end position="82"/>
    </location>
</feature>
<keyword evidence="1" id="KW-0812">Transmembrane</keyword>
<sequence>MTLPVIIPTILGIWLIVEAIIPFFKGNCLRLIFSAIGNHIMWVALLVFLLRLVILFNPIATSVFVIYAVAFAFLIAGFTYIVDAFRK</sequence>
<organism evidence="2 3">
    <name type="scientific">Streptococcus constellatus subsp. constellatus SK53</name>
    <dbReference type="NCBI Taxonomy" id="1095730"/>
    <lineage>
        <taxon>Bacteria</taxon>
        <taxon>Bacillati</taxon>
        <taxon>Bacillota</taxon>
        <taxon>Bacilli</taxon>
        <taxon>Lactobacillales</taxon>
        <taxon>Streptococcaceae</taxon>
        <taxon>Streptococcus</taxon>
        <taxon>Streptococcus anginosus group</taxon>
    </lineage>
</organism>
<reference evidence="2 3" key="1">
    <citation type="submission" date="2012-01" db="EMBL/GenBank/DDBJ databases">
        <authorList>
            <person name="Harkins D.M."/>
            <person name="Madupu R."/>
            <person name="Durkin A.S."/>
            <person name="Torralba M."/>
            <person name="Methe B."/>
            <person name="Sutton G.G."/>
            <person name="Nelson K.E."/>
        </authorList>
    </citation>
    <scope>NUCLEOTIDE SEQUENCE [LARGE SCALE GENOMIC DNA]</scope>
    <source>
        <strain evidence="2 3">SK53</strain>
    </source>
</reference>
<evidence type="ECO:0000256" key="1">
    <source>
        <dbReference type="SAM" id="Phobius"/>
    </source>
</evidence>
<dbReference type="Proteomes" id="UP000005070">
    <property type="component" value="Unassembled WGS sequence"/>
</dbReference>
<feature type="transmembrane region" description="Helical" evidence="1">
    <location>
        <begin position="31"/>
        <end position="53"/>
    </location>
</feature>
<name>A0AAD2Y4I1_STRCV</name>
<keyword evidence="1" id="KW-0472">Membrane</keyword>